<feature type="transmembrane region" description="Helical" evidence="1">
    <location>
        <begin position="12"/>
        <end position="34"/>
    </location>
</feature>
<evidence type="ECO:0000256" key="1">
    <source>
        <dbReference type="SAM" id="Phobius"/>
    </source>
</evidence>
<accession>A0A2T3AZ55</accession>
<dbReference type="InterPro" id="IPR001375">
    <property type="entry name" value="Peptidase_S9_cat"/>
</dbReference>
<dbReference type="EMBL" id="KZ679013">
    <property type="protein sequence ID" value="PSS15330.1"/>
    <property type="molecule type" value="Genomic_DNA"/>
</dbReference>
<dbReference type="InterPro" id="IPR029058">
    <property type="entry name" value="AB_hydrolase_fold"/>
</dbReference>
<keyword evidence="4" id="KW-1185">Reference proteome</keyword>
<keyword evidence="1" id="KW-1133">Transmembrane helix</keyword>
<dbReference type="GO" id="GO:0008236">
    <property type="term" value="F:serine-type peptidase activity"/>
    <property type="evidence" value="ECO:0007669"/>
    <property type="project" value="InterPro"/>
</dbReference>
<dbReference type="InParanoid" id="A0A2T3AZ55"/>
<protein>
    <recommendedName>
        <fullName evidence="2">Peptidase S9 prolyl oligopeptidase catalytic domain-containing protein</fullName>
    </recommendedName>
</protein>
<dbReference type="GeneID" id="36570874"/>
<dbReference type="Gene3D" id="3.40.50.1820">
    <property type="entry name" value="alpha/beta hydrolase"/>
    <property type="match status" value="1"/>
</dbReference>
<reference evidence="3 4" key="1">
    <citation type="journal article" date="2018" name="New Phytol.">
        <title>Comparative genomics and transcriptomics depict ericoid mycorrhizal fungi as versatile saprotrophs and plant mutualists.</title>
        <authorList>
            <person name="Martino E."/>
            <person name="Morin E."/>
            <person name="Grelet G.A."/>
            <person name="Kuo A."/>
            <person name="Kohler A."/>
            <person name="Daghino S."/>
            <person name="Barry K.W."/>
            <person name="Cichocki N."/>
            <person name="Clum A."/>
            <person name="Dockter R.B."/>
            <person name="Hainaut M."/>
            <person name="Kuo R.C."/>
            <person name="LaButti K."/>
            <person name="Lindahl B.D."/>
            <person name="Lindquist E.A."/>
            <person name="Lipzen A."/>
            <person name="Khouja H.R."/>
            <person name="Magnuson J."/>
            <person name="Murat C."/>
            <person name="Ohm R.A."/>
            <person name="Singer S.W."/>
            <person name="Spatafora J.W."/>
            <person name="Wang M."/>
            <person name="Veneault-Fourrey C."/>
            <person name="Henrissat B."/>
            <person name="Grigoriev I.V."/>
            <person name="Martin F.M."/>
            <person name="Perotto S."/>
        </authorList>
    </citation>
    <scope>NUCLEOTIDE SEQUENCE [LARGE SCALE GENOMIC DNA]</scope>
    <source>
        <strain evidence="3 4">ATCC 22711</strain>
    </source>
</reference>
<organism evidence="3 4">
    <name type="scientific">Amorphotheca resinae ATCC 22711</name>
    <dbReference type="NCBI Taxonomy" id="857342"/>
    <lineage>
        <taxon>Eukaryota</taxon>
        <taxon>Fungi</taxon>
        <taxon>Dikarya</taxon>
        <taxon>Ascomycota</taxon>
        <taxon>Pezizomycotina</taxon>
        <taxon>Leotiomycetes</taxon>
        <taxon>Helotiales</taxon>
        <taxon>Amorphothecaceae</taxon>
        <taxon>Amorphotheca</taxon>
    </lineage>
</organism>
<evidence type="ECO:0000259" key="2">
    <source>
        <dbReference type="Pfam" id="PF00326"/>
    </source>
</evidence>
<name>A0A2T3AZ55_AMORE</name>
<dbReference type="GO" id="GO:0006508">
    <property type="term" value="P:proteolysis"/>
    <property type="evidence" value="ECO:0007669"/>
    <property type="project" value="InterPro"/>
</dbReference>
<evidence type="ECO:0000313" key="3">
    <source>
        <dbReference type="EMBL" id="PSS15330.1"/>
    </source>
</evidence>
<dbReference type="Proteomes" id="UP000241818">
    <property type="component" value="Unassembled WGS sequence"/>
</dbReference>
<dbReference type="Pfam" id="PF00326">
    <property type="entry name" value="Peptidase_S9"/>
    <property type="match status" value="1"/>
</dbReference>
<dbReference type="PANTHER" id="PTHR12277:SF81">
    <property type="entry name" value="PROTEIN ABHD13"/>
    <property type="match status" value="1"/>
</dbReference>
<feature type="domain" description="Peptidase S9 prolyl oligopeptidase catalytic" evidence="2">
    <location>
        <begin position="179"/>
        <end position="317"/>
    </location>
</feature>
<keyword evidence="1" id="KW-0472">Membrane</keyword>
<sequence>MAPLAPIFRTAYWVVFFGISLYALALIALVNPWLQRQVLYAHKIRSPSWWFDINKPEQFGFAKNQVTPFNFTTPDHETIYAWHVMPLGLYAKHESEILQQPSGCAEDITNTKAFKLLRDDPEARLIINFHGNAGTVAQGWRTDSYRALSDGSTSSIHILAIDYRGFGLSTGFPTEEGIISDGIAAVDWAMKIAKVPSDRIVILGQSLGTAVTAGVVNHFAERGTEFAGVVLVAGFTDLPSLVTDYSIAGWIPVLSPLKPYPRLQKFFTSYIVDRWPSATRLSNFVRVSKRVRLFIIHSKDDYEIPWYHSEGLFAAAANATTDGGIDSALLEETKTMSTIDMGDGAFISTWKAAGSNKIIREEIVAYGHHSRVLTYAPISLAALKAFDLDDGEAVPL</sequence>
<evidence type="ECO:0000313" key="4">
    <source>
        <dbReference type="Proteomes" id="UP000241818"/>
    </source>
</evidence>
<dbReference type="RefSeq" id="XP_024719929.1">
    <property type="nucleotide sequence ID" value="XM_024862793.1"/>
</dbReference>
<dbReference type="AlphaFoldDB" id="A0A2T3AZ55"/>
<dbReference type="SUPFAM" id="SSF53474">
    <property type="entry name" value="alpha/beta-Hydrolases"/>
    <property type="match status" value="1"/>
</dbReference>
<keyword evidence="1" id="KW-0812">Transmembrane</keyword>
<dbReference type="PANTHER" id="PTHR12277">
    <property type="entry name" value="ALPHA/BETA HYDROLASE DOMAIN-CONTAINING PROTEIN"/>
    <property type="match status" value="1"/>
</dbReference>
<gene>
    <name evidence="3" type="ORF">M430DRAFT_142965</name>
</gene>
<dbReference type="OrthoDB" id="446723at2759"/>
<proteinExistence type="predicted"/>
<dbReference type="STRING" id="857342.A0A2T3AZ55"/>